<evidence type="ECO:0000256" key="1">
    <source>
        <dbReference type="ARBA" id="ARBA00022517"/>
    </source>
</evidence>
<comment type="subcellular location">
    <subcellularLocation>
        <location evidence="2">Cytoplasm</location>
    </subcellularLocation>
</comment>
<dbReference type="InterPro" id="IPR020053">
    <property type="entry name" value="Ribosome-bd_factorA_CS"/>
</dbReference>
<evidence type="ECO:0000313" key="4">
    <source>
        <dbReference type="Proteomes" id="UP000752292"/>
    </source>
</evidence>
<comment type="similarity">
    <text evidence="2">Belongs to the RbfA family.</text>
</comment>
<comment type="function">
    <text evidence="2">One of several proteins that assist in the late maturation steps of the functional core of the 30S ribosomal subunit. Associates with free 30S ribosomal subunits (but not with 30S subunits that are part of 70S ribosomes or polysomes). Required for efficient processing of 16S rRNA. May interact with the 5'-terminal helix region of 16S rRNA.</text>
</comment>
<accession>A0A933E9H1</accession>
<protein>
    <recommendedName>
        <fullName evidence="2">Ribosome-binding factor A</fullName>
    </recommendedName>
</protein>
<comment type="subunit">
    <text evidence="2">Monomer. Binds 30S ribosomal subunits, but not 50S ribosomal subunits or 70S ribosomes.</text>
</comment>
<dbReference type="PANTHER" id="PTHR33515">
    <property type="entry name" value="RIBOSOME-BINDING FACTOR A, CHLOROPLASTIC-RELATED"/>
    <property type="match status" value="1"/>
</dbReference>
<dbReference type="GO" id="GO:0043024">
    <property type="term" value="F:ribosomal small subunit binding"/>
    <property type="evidence" value="ECO:0007669"/>
    <property type="project" value="TreeGrafter"/>
</dbReference>
<comment type="caution">
    <text evidence="3">The sequence shown here is derived from an EMBL/GenBank/DDBJ whole genome shotgun (WGS) entry which is preliminary data.</text>
</comment>
<dbReference type="InterPro" id="IPR000238">
    <property type="entry name" value="RbfA"/>
</dbReference>
<dbReference type="Pfam" id="PF02033">
    <property type="entry name" value="RBFA"/>
    <property type="match status" value="1"/>
</dbReference>
<dbReference type="Gene3D" id="3.30.300.20">
    <property type="match status" value="1"/>
</dbReference>
<dbReference type="SUPFAM" id="SSF89919">
    <property type="entry name" value="Ribosome-binding factor A, RbfA"/>
    <property type="match status" value="1"/>
</dbReference>
<dbReference type="Proteomes" id="UP000752292">
    <property type="component" value="Unassembled WGS sequence"/>
</dbReference>
<sequence>MQYPRTARVAELIHAELSSLLLKEVKDPRVRNVVITRVEVSADLRQATAHFSRYGEGKGAEEEIAEGQEGLDRSVGFLQAMLGERLDLRRIPRLRFRVDRGAAHSDRIERLLLSLRKQERRKKEAP</sequence>
<reference evidence="3" key="1">
    <citation type="submission" date="2020-07" db="EMBL/GenBank/DDBJ databases">
        <title>Huge and variable diversity of episymbiotic CPR bacteria and DPANN archaea in groundwater ecosystems.</title>
        <authorList>
            <person name="He C.Y."/>
            <person name="Keren R."/>
            <person name="Whittaker M."/>
            <person name="Farag I.F."/>
            <person name="Doudna J."/>
            <person name="Cate J.H.D."/>
            <person name="Banfield J.F."/>
        </authorList>
    </citation>
    <scope>NUCLEOTIDE SEQUENCE</scope>
    <source>
        <strain evidence="3">NC_groundwater_1370_Ag_S-0.2um_69_93</strain>
    </source>
</reference>
<dbReference type="NCBIfam" id="TIGR00082">
    <property type="entry name" value="rbfA"/>
    <property type="match status" value="1"/>
</dbReference>
<dbReference type="GO" id="GO:0030490">
    <property type="term" value="P:maturation of SSU-rRNA"/>
    <property type="evidence" value="ECO:0007669"/>
    <property type="project" value="UniProtKB-UniRule"/>
</dbReference>
<dbReference type="InterPro" id="IPR015946">
    <property type="entry name" value="KH_dom-like_a/b"/>
</dbReference>
<dbReference type="InterPro" id="IPR023799">
    <property type="entry name" value="RbfA_dom_sf"/>
</dbReference>
<dbReference type="HAMAP" id="MF_00003">
    <property type="entry name" value="RbfA"/>
    <property type="match status" value="1"/>
</dbReference>
<proteinExistence type="inferred from homology"/>
<dbReference type="PANTHER" id="PTHR33515:SF1">
    <property type="entry name" value="RIBOSOME-BINDING FACTOR A, CHLOROPLASTIC-RELATED"/>
    <property type="match status" value="1"/>
</dbReference>
<keyword evidence="1 2" id="KW-0690">Ribosome biogenesis</keyword>
<gene>
    <name evidence="2 3" type="primary">rbfA</name>
    <name evidence="3" type="ORF">HY618_03790</name>
</gene>
<evidence type="ECO:0000313" key="3">
    <source>
        <dbReference type="EMBL" id="MBI4251560.1"/>
    </source>
</evidence>
<dbReference type="EMBL" id="JACQRX010000168">
    <property type="protein sequence ID" value="MBI4251560.1"/>
    <property type="molecule type" value="Genomic_DNA"/>
</dbReference>
<name>A0A933E9H1_UNCTE</name>
<organism evidence="3 4">
    <name type="scientific">Tectimicrobiota bacterium</name>
    <dbReference type="NCBI Taxonomy" id="2528274"/>
    <lineage>
        <taxon>Bacteria</taxon>
        <taxon>Pseudomonadati</taxon>
        <taxon>Nitrospinota/Tectimicrobiota group</taxon>
        <taxon>Candidatus Tectimicrobiota</taxon>
    </lineage>
</organism>
<evidence type="ECO:0000256" key="2">
    <source>
        <dbReference type="HAMAP-Rule" id="MF_00003"/>
    </source>
</evidence>
<dbReference type="AlphaFoldDB" id="A0A933E9H1"/>
<dbReference type="PROSITE" id="PS01319">
    <property type="entry name" value="RBFA"/>
    <property type="match status" value="1"/>
</dbReference>
<keyword evidence="2" id="KW-0963">Cytoplasm</keyword>
<dbReference type="GO" id="GO:0005829">
    <property type="term" value="C:cytosol"/>
    <property type="evidence" value="ECO:0007669"/>
    <property type="project" value="TreeGrafter"/>
</dbReference>